<proteinExistence type="predicted"/>
<evidence type="ECO:0000313" key="1">
    <source>
        <dbReference type="EMBL" id="MPM41326.1"/>
    </source>
</evidence>
<dbReference type="AlphaFoldDB" id="A0A644ZKB9"/>
<dbReference type="EMBL" id="VSSQ01009330">
    <property type="protein sequence ID" value="MPM41326.1"/>
    <property type="molecule type" value="Genomic_DNA"/>
</dbReference>
<name>A0A644ZKB9_9ZZZZ</name>
<gene>
    <name evidence="1" type="ORF">SDC9_87978</name>
</gene>
<sequence>MILEFQGAQGVGDPLQGILDRVGKIVHGIDAPLIPGAVVGHVVDPVNGRVPQVKVAGGQVDFGPEGHGAVGELSRAHPVE</sequence>
<protein>
    <submittedName>
        <fullName evidence="1">Uncharacterized protein</fullName>
    </submittedName>
</protein>
<accession>A0A644ZKB9</accession>
<reference evidence="1" key="1">
    <citation type="submission" date="2019-08" db="EMBL/GenBank/DDBJ databases">
        <authorList>
            <person name="Kucharzyk K."/>
            <person name="Murdoch R.W."/>
            <person name="Higgins S."/>
            <person name="Loffler F."/>
        </authorList>
    </citation>
    <scope>NUCLEOTIDE SEQUENCE</scope>
</reference>
<organism evidence="1">
    <name type="scientific">bioreactor metagenome</name>
    <dbReference type="NCBI Taxonomy" id="1076179"/>
    <lineage>
        <taxon>unclassified sequences</taxon>
        <taxon>metagenomes</taxon>
        <taxon>ecological metagenomes</taxon>
    </lineage>
</organism>
<comment type="caution">
    <text evidence="1">The sequence shown here is derived from an EMBL/GenBank/DDBJ whole genome shotgun (WGS) entry which is preliminary data.</text>
</comment>